<evidence type="ECO:0000256" key="2">
    <source>
        <dbReference type="SAM" id="Phobius"/>
    </source>
</evidence>
<feature type="compositionally biased region" description="Gly residues" evidence="1">
    <location>
        <begin position="223"/>
        <end position="235"/>
    </location>
</feature>
<feature type="compositionally biased region" description="Low complexity" evidence="1">
    <location>
        <begin position="263"/>
        <end position="274"/>
    </location>
</feature>
<sequence length="327" mass="34297">MPCAGNNAIACGGSGFMLIYKLSTQPNSAKSPSVGPYDESAGSRGKPGVTAGIALGTISGFGVLLFLIFYGTRMYKKRRQQQASGIDEHDSDAGDRDDASVTAPSSHAASLGNANRVDLRRVDPIVMDFAALDGSGRASNTGRPKEIIAASTGADWRMGSPGTPKATTPRLATNVTRNEAWDSIPDTPTILVHHPESVAQNPGLGERAWHRRRLSTPLPPPGYDGGGNTAGGGGPREVWEPPPPLPQGPVGRGFDSMEDPWDSLVPAPLALSPLNRNAESVSASRDEEDGGPLSPRWTMWTVPSDHSLSEAPEGKSTGRGTKTGKTE</sequence>
<name>A0ABR3WS74_9PEZI</name>
<feature type="compositionally biased region" description="Basic and acidic residues" evidence="1">
    <location>
        <begin position="86"/>
        <end position="99"/>
    </location>
</feature>
<comment type="caution">
    <text evidence="3">The sequence shown here is derived from an EMBL/GenBank/DDBJ whole genome shotgun (WGS) entry which is preliminary data.</text>
</comment>
<feature type="transmembrane region" description="Helical" evidence="2">
    <location>
        <begin position="49"/>
        <end position="70"/>
    </location>
</feature>
<evidence type="ECO:0000313" key="3">
    <source>
        <dbReference type="EMBL" id="KAL1866500.1"/>
    </source>
</evidence>
<keyword evidence="4" id="KW-1185">Reference proteome</keyword>
<keyword evidence="2" id="KW-0472">Membrane</keyword>
<keyword evidence="2" id="KW-1133">Transmembrane helix</keyword>
<proteinExistence type="predicted"/>
<feature type="region of interest" description="Disordered" evidence="1">
    <location>
        <begin position="214"/>
        <end position="327"/>
    </location>
</feature>
<gene>
    <name evidence="3" type="ORF">Daus18300_006735</name>
</gene>
<evidence type="ECO:0000256" key="1">
    <source>
        <dbReference type="SAM" id="MobiDB-lite"/>
    </source>
</evidence>
<accession>A0ABR3WS74</accession>
<dbReference type="EMBL" id="JAWRVE010000055">
    <property type="protein sequence ID" value="KAL1866500.1"/>
    <property type="molecule type" value="Genomic_DNA"/>
</dbReference>
<reference evidence="3 4" key="1">
    <citation type="journal article" date="2024" name="IMA Fungus">
        <title>IMA Genome - F19 : A genome assembly and annotation guide to empower mycologists, including annotated draft genome sequences of Ceratocystis pirilliformis, Diaporthe australafricana, Fusarium ophioides, Paecilomyces lecythidis, and Sporothrix stenoceras.</title>
        <authorList>
            <person name="Aylward J."/>
            <person name="Wilson A.M."/>
            <person name="Visagie C.M."/>
            <person name="Spraker J."/>
            <person name="Barnes I."/>
            <person name="Buitendag C."/>
            <person name="Ceriani C."/>
            <person name="Del Mar Angel L."/>
            <person name="du Plessis D."/>
            <person name="Fuchs T."/>
            <person name="Gasser K."/>
            <person name="Kramer D."/>
            <person name="Li W."/>
            <person name="Munsamy K."/>
            <person name="Piso A."/>
            <person name="Price J.L."/>
            <person name="Sonnekus B."/>
            <person name="Thomas C."/>
            <person name="van der Nest A."/>
            <person name="van Dijk A."/>
            <person name="van Heerden A."/>
            <person name="van Vuuren N."/>
            <person name="Yilmaz N."/>
            <person name="Duong T.A."/>
            <person name="van der Merwe N.A."/>
            <person name="Wingfield M.J."/>
            <person name="Wingfield B.D."/>
        </authorList>
    </citation>
    <scope>NUCLEOTIDE SEQUENCE [LARGE SCALE GENOMIC DNA]</scope>
    <source>
        <strain evidence="3 4">CMW 18300</strain>
    </source>
</reference>
<dbReference type="Proteomes" id="UP001583177">
    <property type="component" value="Unassembled WGS sequence"/>
</dbReference>
<keyword evidence="2" id="KW-0812">Transmembrane</keyword>
<organism evidence="3 4">
    <name type="scientific">Diaporthe australafricana</name>
    <dbReference type="NCBI Taxonomy" id="127596"/>
    <lineage>
        <taxon>Eukaryota</taxon>
        <taxon>Fungi</taxon>
        <taxon>Dikarya</taxon>
        <taxon>Ascomycota</taxon>
        <taxon>Pezizomycotina</taxon>
        <taxon>Sordariomycetes</taxon>
        <taxon>Sordariomycetidae</taxon>
        <taxon>Diaporthales</taxon>
        <taxon>Diaporthaceae</taxon>
        <taxon>Diaporthe</taxon>
    </lineage>
</organism>
<feature type="region of interest" description="Disordered" evidence="1">
    <location>
        <begin position="81"/>
        <end position="109"/>
    </location>
</feature>
<evidence type="ECO:0000313" key="4">
    <source>
        <dbReference type="Proteomes" id="UP001583177"/>
    </source>
</evidence>
<protein>
    <submittedName>
        <fullName evidence="3">Uncharacterized protein</fullName>
    </submittedName>
</protein>